<evidence type="ECO:0000313" key="3">
    <source>
        <dbReference type="EMBL" id="EDK42227.1"/>
    </source>
</evidence>
<dbReference type="STRING" id="379508.A5DSR9"/>
<dbReference type="HOGENOM" id="CLU_025462_0_1_1"/>
<dbReference type="VEuPathDB" id="FungiDB:LELG_00405"/>
<dbReference type="KEGG" id="lel:PVL30_000395"/>
<dbReference type="InterPro" id="IPR021848">
    <property type="entry name" value="HODM_asu-like"/>
</dbReference>
<accession>A5DSR9</accession>
<dbReference type="Proteomes" id="UP000001996">
    <property type="component" value="Unassembled WGS sequence"/>
</dbReference>
<dbReference type="InParanoid" id="A5DSR9"/>
<dbReference type="GeneID" id="5235118"/>
<name>A5DSR9_LODEL</name>
<feature type="compositionally biased region" description="Polar residues" evidence="1">
    <location>
        <begin position="44"/>
        <end position="55"/>
    </location>
</feature>
<feature type="region of interest" description="Disordered" evidence="1">
    <location>
        <begin position="44"/>
        <end position="74"/>
    </location>
</feature>
<dbReference type="Pfam" id="PF11927">
    <property type="entry name" value="HODM_asu-like"/>
    <property type="match status" value="1"/>
</dbReference>
<evidence type="ECO:0000256" key="1">
    <source>
        <dbReference type="SAM" id="MobiDB-lite"/>
    </source>
</evidence>
<organism evidence="3 4">
    <name type="scientific">Lodderomyces elongisporus (strain ATCC 11503 / CBS 2605 / JCM 1781 / NBRC 1676 / NRRL YB-4239)</name>
    <name type="common">Yeast</name>
    <name type="synonym">Saccharomyces elongisporus</name>
    <dbReference type="NCBI Taxonomy" id="379508"/>
    <lineage>
        <taxon>Eukaryota</taxon>
        <taxon>Fungi</taxon>
        <taxon>Dikarya</taxon>
        <taxon>Ascomycota</taxon>
        <taxon>Saccharomycotina</taxon>
        <taxon>Pichiomycetes</taxon>
        <taxon>Debaryomycetaceae</taxon>
        <taxon>Candida/Lodderomyces clade</taxon>
        <taxon>Lodderomyces</taxon>
    </lineage>
</organism>
<evidence type="ECO:0000256" key="2">
    <source>
        <dbReference type="SAM" id="SignalP"/>
    </source>
</evidence>
<dbReference type="OMA" id="INHWIEI"/>
<dbReference type="RefSeq" id="XP_001527885.1">
    <property type="nucleotide sequence ID" value="XM_001527835.1"/>
</dbReference>
<dbReference type="OrthoDB" id="5043642at2759"/>
<feature type="compositionally biased region" description="Polar residues" evidence="1">
    <location>
        <begin position="432"/>
        <end position="441"/>
    </location>
</feature>
<evidence type="ECO:0008006" key="5">
    <source>
        <dbReference type="Google" id="ProtNLM"/>
    </source>
</evidence>
<feature type="region of interest" description="Disordered" evidence="1">
    <location>
        <begin position="432"/>
        <end position="460"/>
    </location>
</feature>
<proteinExistence type="predicted"/>
<dbReference type="AlphaFoldDB" id="A5DSR9"/>
<keyword evidence="4" id="KW-1185">Reference proteome</keyword>
<reference evidence="3 4" key="1">
    <citation type="journal article" date="2009" name="Nature">
        <title>Evolution of pathogenicity and sexual reproduction in eight Candida genomes.</title>
        <authorList>
            <person name="Butler G."/>
            <person name="Rasmussen M.D."/>
            <person name="Lin M.F."/>
            <person name="Santos M.A."/>
            <person name="Sakthikumar S."/>
            <person name="Munro C.A."/>
            <person name="Rheinbay E."/>
            <person name="Grabherr M."/>
            <person name="Forche A."/>
            <person name="Reedy J.L."/>
            <person name="Agrafioti I."/>
            <person name="Arnaud M.B."/>
            <person name="Bates S."/>
            <person name="Brown A.J."/>
            <person name="Brunke S."/>
            <person name="Costanzo M.C."/>
            <person name="Fitzpatrick D.A."/>
            <person name="de Groot P.W."/>
            <person name="Harris D."/>
            <person name="Hoyer L.L."/>
            <person name="Hube B."/>
            <person name="Klis F.M."/>
            <person name="Kodira C."/>
            <person name="Lennard N."/>
            <person name="Logue M.E."/>
            <person name="Martin R."/>
            <person name="Neiman A.M."/>
            <person name="Nikolaou E."/>
            <person name="Quail M.A."/>
            <person name="Quinn J."/>
            <person name="Santos M.C."/>
            <person name="Schmitzberger F.F."/>
            <person name="Sherlock G."/>
            <person name="Shah P."/>
            <person name="Silverstein K.A."/>
            <person name="Skrzypek M.S."/>
            <person name="Soll D."/>
            <person name="Staggs R."/>
            <person name="Stansfield I."/>
            <person name="Stumpf M.P."/>
            <person name="Sudbery P.E."/>
            <person name="Srikantha T."/>
            <person name="Zeng Q."/>
            <person name="Berman J."/>
            <person name="Berriman M."/>
            <person name="Heitman J."/>
            <person name="Gow N.A."/>
            <person name="Lorenz M.C."/>
            <person name="Birren B.W."/>
            <person name="Kellis M."/>
            <person name="Cuomo C.A."/>
        </authorList>
    </citation>
    <scope>NUCLEOTIDE SEQUENCE [LARGE SCALE GENOMIC DNA]</scope>
    <source>
        <strain evidence="4">ATCC 11503 / BCRC 21390 / CBS 2605 / JCM 1781 / NBRC 1676 / NRRL YB-4239</strain>
    </source>
</reference>
<dbReference type="EMBL" id="CH981524">
    <property type="protein sequence ID" value="EDK42227.1"/>
    <property type="molecule type" value="Genomic_DNA"/>
</dbReference>
<dbReference type="eggNOG" id="ENOG502QW40">
    <property type="taxonomic scope" value="Eukaryota"/>
</dbReference>
<sequence length="460" mass="54016">MNEILFFTSLLALVILFNYKGAKHLFETKFGQVISLCQNTKGTAGENKTSYGNDNGENKAKKGSYGKNESIPKPKPLMITPEEVARYDDRPWRPFRWPYHQTMSIFKLDMDHWLDMDKYYQHYIDEKKRIRLTYGKENFDCLPEGYDAAVELMETVVDHMILRYPLLFTVLKNGEWTKQGKIIKNEITQEVLDMTKPLKQDPLVYVSKLAKEDFYVVKRNESDGKHYLVAAAVPFPGGSFGINQKIGRNLDVIHTDVPYYETKLKKSMERWFEKMRPEDPVERASWYITWDTKLKVNNIYQVPEFKPNLDLEIKDTDPREFNVRVERQTLRRLPKSQAIIFTNHPVFYSIEEMKDEPMIPSLLKKILYEGPEDILKYKNFQKIRDHLSPYLDSLIKRQLELGIINEDTPLKTQPNYPFAHWVKDNLNRSDSEGWTNPSPVYNKSDLKTKSFDPNKLAGNE</sequence>
<evidence type="ECO:0000313" key="4">
    <source>
        <dbReference type="Proteomes" id="UP000001996"/>
    </source>
</evidence>
<feature type="chain" id="PRO_5002681434" description="HRQ family protein 1" evidence="2">
    <location>
        <begin position="23"/>
        <end position="460"/>
    </location>
</feature>
<gene>
    <name evidence="3" type="ORF">LELG_00405</name>
</gene>
<protein>
    <recommendedName>
        <fullName evidence="5">HRQ family protein 1</fullName>
    </recommendedName>
</protein>
<feature type="signal peptide" evidence="2">
    <location>
        <begin position="1"/>
        <end position="22"/>
    </location>
</feature>
<keyword evidence="2" id="KW-0732">Signal</keyword>